<dbReference type="SUPFAM" id="SSF69118">
    <property type="entry name" value="AhpD-like"/>
    <property type="match status" value="1"/>
</dbReference>
<gene>
    <name evidence="2" type="ORF">QF206_08520</name>
</gene>
<dbReference type="InterPro" id="IPR029032">
    <property type="entry name" value="AhpD-like"/>
</dbReference>
<comment type="caution">
    <text evidence="2">The sequence shown here is derived from an EMBL/GenBank/DDBJ whole genome shotgun (WGS) entry which is preliminary data.</text>
</comment>
<dbReference type="AlphaFoldDB" id="A0AAW6TAZ7"/>
<keyword evidence="3" id="KW-1185">Reference proteome</keyword>
<accession>A0AAW6TAZ7</accession>
<reference evidence="2 3" key="1">
    <citation type="submission" date="2023-04" db="EMBL/GenBank/DDBJ databases">
        <title>Klugiella caeni sp. nov. isolated from the sludge of biochemical tank.</title>
        <authorList>
            <person name="Geng K."/>
        </authorList>
    </citation>
    <scope>NUCLEOTIDE SEQUENCE [LARGE SCALE GENOMIC DNA]</scope>
    <source>
        <strain evidence="2 3">YN-L-19</strain>
    </source>
</reference>
<organism evidence="2 3">
    <name type="scientific">Ruicaihuangia caeni</name>
    <dbReference type="NCBI Taxonomy" id="3042517"/>
    <lineage>
        <taxon>Bacteria</taxon>
        <taxon>Bacillati</taxon>
        <taxon>Actinomycetota</taxon>
        <taxon>Actinomycetes</taxon>
        <taxon>Micrococcales</taxon>
        <taxon>Microbacteriaceae</taxon>
        <taxon>Ruicaihuangia</taxon>
    </lineage>
</organism>
<name>A0AAW6TAZ7_9MICO</name>
<dbReference type="Pfam" id="PF02627">
    <property type="entry name" value="CMD"/>
    <property type="match status" value="1"/>
</dbReference>
<dbReference type="RefSeq" id="WP_281488789.1">
    <property type="nucleotide sequence ID" value="NZ_JASATX010000003.1"/>
</dbReference>
<evidence type="ECO:0000313" key="3">
    <source>
        <dbReference type="Proteomes" id="UP001321506"/>
    </source>
</evidence>
<evidence type="ECO:0000259" key="1">
    <source>
        <dbReference type="Pfam" id="PF02627"/>
    </source>
</evidence>
<dbReference type="Proteomes" id="UP001321506">
    <property type="component" value="Unassembled WGS sequence"/>
</dbReference>
<evidence type="ECO:0000313" key="2">
    <source>
        <dbReference type="EMBL" id="MDI2099003.1"/>
    </source>
</evidence>
<dbReference type="EMBL" id="JASATX010000003">
    <property type="protein sequence ID" value="MDI2099003.1"/>
    <property type="molecule type" value="Genomic_DNA"/>
</dbReference>
<dbReference type="InterPro" id="IPR003779">
    <property type="entry name" value="CMD-like"/>
</dbReference>
<dbReference type="PANTHER" id="PTHR33930:SF2">
    <property type="entry name" value="BLR3452 PROTEIN"/>
    <property type="match status" value="1"/>
</dbReference>
<proteinExistence type="predicted"/>
<dbReference type="PANTHER" id="PTHR33930">
    <property type="entry name" value="ALKYL HYDROPEROXIDE REDUCTASE AHPD"/>
    <property type="match status" value="1"/>
</dbReference>
<feature type="domain" description="Carboxymuconolactone decarboxylase-like" evidence="1">
    <location>
        <begin position="51"/>
        <end position="127"/>
    </location>
</feature>
<protein>
    <submittedName>
        <fullName evidence="2">Carboxymuconolactone decarboxylase family protein</fullName>
    </submittedName>
</protein>
<dbReference type="Gene3D" id="1.20.1290.10">
    <property type="entry name" value="AhpD-like"/>
    <property type="match status" value="1"/>
</dbReference>
<dbReference type="GO" id="GO:0051920">
    <property type="term" value="F:peroxiredoxin activity"/>
    <property type="evidence" value="ECO:0007669"/>
    <property type="project" value="InterPro"/>
</dbReference>
<sequence length="146" mass="16292">MSNERTEEGAAMPTPEQQEQIDQYLETYRDLMGFVPPRVAARFERLSRSNPELLIAQEKVRNLVAYDDVLDEKTTQLILTAVLAVQLRDAAALHGHAARRAGASWEELQATFDLAYLFGGVSVANHTPAFLDKIADFESKAAEESR</sequence>